<proteinExistence type="predicted"/>
<dbReference type="CDD" id="cd02440">
    <property type="entry name" value="AdoMet_MTases"/>
    <property type="match status" value="1"/>
</dbReference>
<dbReference type="Gene3D" id="3.40.50.150">
    <property type="entry name" value="Vaccinia Virus protein VP39"/>
    <property type="match status" value="1"/>
</dbReference>
<dbReference type="Gene3D" id="2.20.25.110">
    <property type="entry name" value="S-adenosyl-L-methionine-dependent methyltransferases"/>
    <property type="match status" value="1"/>
</dbReference>
<feature type="domain" description="Methyltransferase" evidence="2">
    <location>
        <begin position="38"/>
        <end position="133"/>
    </location>
</feature>
<reference evidence="3 4" key="1">
    <citation type="journal article" date="2015" name="Genome Announc.">
        <title>Expanding the biotechnology potential of lactobacilli through comparative genomics of 213 strains and associated genera.</title>
        <authorList>
            <person name="Sun Z."/>
            <person name="Harris H.M."/>
            <person name="McCann A."/>
            <person name="Guo C."/>
            <person name="Argimon S."/>
            <person name="Zhang W."/>
            <person name="Yang X."/>
            <person name="Jeffery I.B."/>
            <person name="Cooney J.C."/>
            <person name="Kagawa T.F."/>
            <person name="Liu W."/>
            <person name="Song Y."/>
            <person name="Salvetti E."/>
            <person name="Wrobel A."/>
            <person name="Rasinkangas P."/>
            <person name="Parkhill J."/>
            <person name="Rea M.C."/>
            <person name="O'Sullivan O."/>
            <person name="Ritari J."/>
            <person name="Douillard F.P."/>
            <person name="Paul Ross R."/>
            <person name="Yang R."/>
            <person name="Briner A.E."/>
            <person name="Felis G.E."/>
            <person name="de Vos W.M."/>
            <person name="Barrangou R."/>
            <person name="Klaenhammer T.R."/>
            <person name="Caufield P.W."/>
            <person name="Cui Y."/>
            <person name="Zhang H."/>
            <person name="O'Toole P.W."/>
        </authorList>
    </citation>
    <scope>NUCLEOTIDE SEQUENCE [LARGE SCALE GENOMIC DNA]</scope>
    <source>
        <strain evidence="3 4">DSM 19971</strain>
    </source>
</reference>
<comment type="caution">
    <text evidence="3">The sequence shown here is derived from an EMBL/GenBank/DDBJ whole genome shotgun (WGS) entry which is preliminary data.</text>
</comment>
<dbReference type="AlphaFoldDB" id="A0A0R1Q2E7"/>
<keyword evidence="1 3" id="KW-0808">Transferase</keyword>
<evidence type="ECO:0000313" key="4">
    <source>
        <dbReference type="Proteomes" id="UP000051155"/>
    </source>
</evidence>
<evidence type="ECO:0000256" key="1">
    <source>
        <dbReference type="ARBA" id="ARBA00022679"/>
    </source>
</evidence>
<name>A0A0R1Q2E7_9LACO</name>
<dbReference type="Pfam" id="PF13649">
    <property type="entry name" value="Methyltransf_25"/>
    <property type="match status" value="1"/>
</dbReference>
<dbReference type="InterPro" id="IPR041698">
    <property type="entry name" value="Methyltransf_25"/>
</dbReference>
<dbReference type="RefSeq" id="WP_057735947.1">
    <property type="nucleotide sequence ID" value="NZ_AZEG01000003.1"/>
</dbReference>
<dbReference type="Proteomes" id="UP000051155">
    <property type="component" value="Unassembled WGS sequence"/>
</dbReference>
<evidence type="ECO:0000313" key="3">
    <source>
        <dbReference type="EMBL" id="KRL38620.1"/>
    </source>
</evidence>
<accession>A0A0R1Q2E7</accession>
<keyword evidence="3" id="KW-0489">Methyltransferase</keyword>
<dbReference type="PATRIC" id="fig|1423812.3.peg.1423"/>
<dbReference type="EMBL" id="AZEG01000003">
    <property type="protein sequence ID" value="KRL38620.1"/>
    <property type="molecule type" value="Genomic_DNA"/>
</dbReference>
<dbReference type="STRING" id="1423812.FD20_GL001336"/>
<organism evidence="3 4">
    <name type="scientific">Liquorilactobacillus uvarum DSM 19971</name>
    <dbReference type="NCBI Taxonomy" id="1423812"/>
    <lineage>
        <taxon>Bacteria</taxon>
        <taxon>Bacillati</taxon>
        <taxon>Bacillota</taxon>
        <taxon>Bacilli</taxon>
        <taxon>Lactobacillales</taxon>
        <taxon>Lactobacillaceae</taxon>
        <taxon>Liquorilactobacillus</taxon>
    </lineage>
</organism>
<sequence length="246" mass="28315">MIYTTFAQLYDDLMEPEIYTRWCSLVEEQVPMISSAQILDLACGTGRLAVLFAKKGYNIAGADLSTDMLALAEKRARDEKVKVPLIETDMLDLSELAKFDVITCCLDSLCYLENEDDMLKVFSQVYEHLQKGGDFIFDVISPYQTDVVYPGYMYNYTDNEQAFIWQSYSGGKPHSVTHILNFFVYDKQNNEYARLSETHYERTYTLSKYLKLLDAAGFENVEKFGDFGSAELSETTDRWFFVCHKA</sequence>
<dbReference type="OrthoDB" id="9811589at2"/>
<dbReference type="GO" id="GO:0032259">
    <property type="term" value="P:methylation"/>
    <property type="evidence" value="ECO:0007669"/>
    <property type="project" value="UniProtKB-KW"/>
</dbReference>
<dbReference type="InterPro" id="IPR029063">
    <property type="entry name" value="SAM-dependent_MTases_sf"/>
</dbReference>
<evidence type="ECO:0000259" key="2">
    <source>
        <dbReference type="Pfam" id="PF13649"/>
    </source>
</evidence>
<dbReference type="PANTHER" id="PTHR43861">
    <property type="entry name" value="TRANS-ACONITATE 2-METHYLTRANSFERASE-RELATED"/>
    <property type="match status" value="1"/>
</dbReference>
<dbReference type="SUPFAM" id="SSF53335">
    <property type="entry name" value="S-adenosyl-L-methionine-dependent methyltransferases"/>
    <property type="match status" value="1"/>
</dbReference>
<keyword evidence="4" id="KW-1185">Reference proteome</keyword>
<protein>
    <submittedName>
        <fullName evidence="3">SAM-dependent methyltransferase</fullName>
    </submittedName>
</protein>
<dbReference type="GO" id="GO:0008168">
    <property type="term" value="F:methyltransferase activity"/>
    <property type="evidence" value="ECO:0007669"/>
    <property type="project" value="UniProtKB-KW"/>
</dbReference>
<gene>
    <name evidence="3" type="ORF">FD20_GL001336</name>
</gene>